<keyword evidence="3" id="KW-1185">Reference proteome</keyword>
<evidence type="ECO:0000313" key="3">
    <source>
        <dbReference type="Proteomes" id="UP000002630"/>
    </source>
</evidence>
<gene>
    <name evidence="2" type="ORF">Esi_0089_0028</name>
</gene>
<name>D7G8F6_ECTSI</name>
<dbReference type="AlphaFoldDB" id="D7G8F6"/>
<evidence type="ECO:0000256" key="1">
    <source>
        <dbReference type="SAM" id="MobiDB-lite"/>
    </source>
</evidence>
<sequence length="89" mass="10457">MSPGRSGENQPFGATREIDVTQTQNVKSADTHICQIRRRRDRRHGEKYHHGRQHHQKAAEEHTHLRRRNPARNTNRNVVSFLISVLENE</sequence>
<reference evidence="2 3" key="1">
    <citation type="journal article" date="2010" name="Nature">
        <title>The Ectocarpus genome and the independent evolution of multicellularity in brown algae.</title>
        <authorList>
            <person name="Cock J.M."/>
            <person name="Sterck L."/>
            <person name="Rouze P."/>
            <person name="Scornet D."/>
            <person name="Allen A.E."/>
            <person name="Amoutzias G."/>
            <person name="Anthouard V."/>
            <person name="Artiguenave F."/>
            <person name="Aury J.M."/>
            <person name="Badger J.H."/>
            <person name="Beszteri B."/>
            <person name="Billiau K."/>
            <person name="Bonnet E."/>
            <person name="Bothwell J.H."/>
            <person name="Bowler C."/>
            <person name="Boyen C."/>
            <person name="Brownlee C."/>
            <person name="Carrano C.J."/>
            <person name="Charrier B."/>
            <person name="Cho G.Y."/>
            <person name="Coelho S.M."/>
            <person name="Collen J."/>
            <person name="Corre E."/>
            <person name="Da Silva C."/>
            <person name="Delage L."/>
            <person name="Delaroque N."/>
            <person name="Dittami S.M."/>
            <person name="Doulbeau S."/>
            <person name="Elias M."/>
            <person name="Farnham G."/>
            <person name="Gachon C.M."/>
            <person name="Gschloessl B."/>
            <person name="Heesch S."/>
            <person name="Jabbari K."/>
            <person name="Jubin C."/>
            <person name="Kawai H."/>
            <person name="Kimura K."/>
            <person name="Kloareg B."/>
            <person name="Kupper F.C."/>
            <person name="Lang D."/>
            <person name="Le Bail A."/>
            <person name="Leblanc C."/>
            <person name="Lerouge P."/>
            <person name="Lohr M."/>
            <person name="Lopez P.J."/>
            <person name="Martens C."/>
            <person name="Maumus F."/>
            <person name="Michel G."/>
            <person name="Miranda-Saavedra D."/>
            <person name="Morales J."/>
            <person name="Moreau H."/>
            <person name="Motomura T."/>
            <person name="Nagasato C."/>
            <person name="Napoli C.A."/>
            <person name="Nelson D.R."/>
            <person name="Nyvall-Collen P."/>
            <person name="Peters A.F."/>
            <person name="Pommier C."/>
            <person name="Potin P."/>
            <person name="Poulain J."/>
            <person name="Quesneville H."/>
            <person name="Read B."/>
            <person name="Rensing S.A."/>
            <person name="Ritter A."/>
            <person name="Rousvoal S."/>
            <person name="Samanta M."/>
            <person name="Samson G."/>
            <person name="Schroeder D.C."/>
            <person name="Segurens B."/>
            <person name="Strittmatter M."/>
            <person name="Tonon T."/>
            <person name="Tregear J.W."/>
            <person name="Valentin K."/>
            <person name="von Dassow P."/>
            <person name="Yamagishi T."/>
            <person name="Van de Peer Y."/>
            <person name="Wincker P."/>
        </authorList>
    </citation>
    <scope>NUCLEOTIDE SEQUENCE [LARGE SCALE GENOMIC DNA]</scope>
    <source>
        <strain evidence="3">Ec32 / CCAP1310/4</strain>
    </source>
</reference>
<feature type="compositionally biased region" description="Basic residues" evidence="1">
    <location>
        <begin position="35"/>
        <end position="56"/>
    </location>
</feature>
<dbReference type="InParanoid" id="D7G8F6"/>
<evidence type="ECO:0000313" key="2">
    <source>
        <dbReference type="EMBL" id="CBJ28001.1"/>
    </source>
</evidence>
<accession>D7G8F6</accession>
<feature type="region of interest" description="Disordered" evidence="1">
    <location>
        <begin position="1"/>
        <end position="75"/>
    </location>
</feature>
<dbReference type="EMBL" id="FN649127">
    <property type="protein sequence ID" value="CBJ28001.1"/>
    <property type="molecule type" value="Genomic_DNA"/>
</dbReference>
<dbReference type="Proteomes" id="UP000002630">
    <property type="component" value="Linkage Group LG17"/>
</dbReference>
<dbReference type="EMBL" id="FN649742">
    <property type="protein sequence ID" value="CBJ28001.1"/>
    <property type="molecule type" value="Genomic_DNA"/>
</dbReference>
<organism evidence="2 3">
    <name type="scientific">Ectocarpus siliculosus</name>
    <name type="common">Brown alga</name>
    <name type="synonym">Conferva siliculosa</name>
    <dbReference type="NCBI Taxonomy" id="2880"/>
    <lineage>
        <taxon>Eukaryota</taxon>
        <taxon>Sar</taxon>
        <taxon>Stramenopiles</taxon>
        <taxon>Ochrophyta</taxon>
        <taxon>PX clade</taxon>
        <taxon>Phaeophyceae</taxon>
        <taxon>Ectocarpales</taxon>
        <taxon>Ectocarpaceae</taxon>
        <taxon>Ectocarpus</taxon>
    </lineage>
</organism>
<protein>
    <submittedName>
        <fullName evidence="2">Uncharacterized protein</fullName>
    </submittedName>
</protein>
<proteinExistence type="predicted"/>